<dbReference type="Proteomes" id="UP000251670">
    <property type="component" value="Unassembled WGS sequence"/>
</dbReference>
<dbReference type="AlphaFoldDB" id="A0A2X2VPY0"/>
<reference evidence="1 3" key="1">
    <citation type="submission" date="2016-10" db="EMBL/GenBank/DDBJ databases">
        <authorList>
            <person name="Varghese N."/>
            <person name="Submissions S."/>
        </authorList>
    </citation>
    <scope>NUCLEOTIDE SEQUENCE [LARGE SCALE GENOMIC DNA]</scope>
    <source>
        <strain evidence="1 3">DSM 19299</strain>
    </source>
</reference>
<dbReference type="OrthoDB" id="6887228at2"/>
<evidence type="ECO:0000313" key="3">
    <source>
        <dbReference type="Proteomes" id="UP000199426"/>
    </source>
</evidence>
<accession>A0A2X2VPY0</accession>
<organism evidence="2 4">
    <name type="scientific">Chryseobacterium jejuense</name>
    <dbReference type="NCBI Taxonomy" id="445960"/>
    <lineage>
        <taxon>Bacteria</taxon>
        <taxon>Pseudomonadati</taxon>
        <taxon>Bacteroidota</taxon>
        <taxon>Flavobacteriia</taxon>
        <taxon>Flavobacteriales</taxon>
        <taxon>Weeksellaceae</taxon>
        <taxon>Chryseobacterium group</taxon>
        <taxon>Chryseobacterium</taxon>
    </lineage>
</organism>
<dbReference type="EMBL" id="FNEG01000003">
    <property type="protein sequence ID" value="SDI93659.1"/>
    <property type="molecule type" value="Genomic_DNA"/>
</dbReference>
<protein>
    <submittedName>
        <fullName evidence="1">Immunity protein 26</fullName>
    </submittedName>
</protein>
<evidence type="ECO:0000313" key="4">
    <source>
        <dbReference type="Proteomes" id="UP000251670"/>
    </source>
</evidence>
<evidence type="ECO:0000313" key="2">
    <source>
        <dbReference type="EMBL" id="SQB27263.1"/>
    </source>
</evidence>
<dbReference type="Pfam" id="PF15428">
    <property type="entry name" value="Imm26"/>
    <property type="match status" value="1"/>
</dbReference>
<gene>
    <name evidence="2" type="ORF">NCTC13492_00913</name>
    <name evidence="1" type="ORF">SAMN05421542_2307</name>
</gene>
<sequence length="191" mass="22665">MKSLMKPKPGDLFYIPSISQSNKNGFVIARYIEFIKPNLGHLIEVFDHFYSEPPKNISDVDTSKRLFHPIFCSMRFATGIPRWRILFSNPEYDKSESNYKDITFVFDRSLWIGGETKGIETDEMQNIEPSICWRMNHIIFRVLNHLKGFLSNDEVMDYDKIPMEYRQDNEIAQKRVNEIAEIMHDKFQSWK</sequence>
<proteinExistence type="predicted"/>
<dbReference type="EMBL" id="UAWB01000002">
    <property type="protein sequence ID" value="SQB27263.1"/>
    <property type="molecule type" value="Genomic_DNA"/>
</dbReference>
<dbReference type="InterPro" id="IPR029278">
    <property type="entry name" value="Imm26"/>
</dbReference>
<reference evidence="2 4" key="2">
    <citation type="submission" date="2018-06" db="EMBL/GenBank/DDBJ databases">
        <authorList>
            <consortium name="Pathogen Informatics"/>
            <person name="Doyle S."/>
        </authorList>
    </citation>
    <scope>NUCLEOTIDE SEQUENCE [LARGE SCALE GENOMIC DNA]</scope>
    <source>
        <strain evidence="2 4">NCTC13492</strain>
    </source>
</reference>
<dbReference type="RefSeq" id="WP_089736521.1">
    <property type="nucleotide sequence ID" value="NZ_FNEG01000003.1"/>
</dbReference>
<dbReference type="STRING" id="445960.SAMN05421542_2307"/>
<keyword evidence="3" id="KW-1185">Reference proteome</keyword>
<dbReference type="Proteomes" id="UP000199426">
    <property type="component" value="Unassembled WGS sequence"/>
</dbReference>
<evidence type="ECO:0000313" key="1">
    <source>
        <dbReference type="EMBL" id="SDI93659.1"/>
    </source>
</evidence>
<name>A0A2X2VPY0_CHRJE</name>